<dbReference type="InterPro" id="IPR015424">
    <property type="entry name" value="PyrdxlP-dep_Trfase"/>
</dbReference>
<dbReference type="FunFam" id="3.40.640.10:FF:000046">
    <property type="entry name" value="Cystathionine gamma-lyase"/>
    <property type="match status" value="1"/>
</dbReference>
<dbReference type="EC" id="4.4.1.11" evidence="3"/>
<dbReference type="Pfam" id="PF01053">
    <property type="entry name" value="Cys_Met_Meta_PP"/>
    <property type="match status" value="1"/>
</dbReference>
<dbReference type="GO" id="GO:0047982">
    <property type="term" value="F:homocysteine desulfhydrase activity"/>
    <property type="evidence" value="ECO:0007669"/>
    <property type="project" value="UniProtKB-EC"/>
</dbReference>
<reference evidence="13 14" key="1">
    <citation type="submission" date="2019-03" db="EMBL/GenBank/DDBJ databases">
        <authorList>
            <person name="Yang Y."/>
        </authorList>
    </citation>
    <scope>NUCLEOTIDE SEQUENCE [LARGE SCALE GENOMIC DNA]</scope>
    <source>
        <strain evidence="13 14">ASL-1</strain>
    </source>
</reference>
<dbReference type="InterPro" id="IPR015421">
    <property type="entry name" value="PyrdxlP-dep_Trfase_major"/>
</dbReference>
<evidence type="ECO:0000256" key="6">
    <source>
        <dbReference type="ARBA" id="ARBA00023239"/>
    </source>
</evidence>
<dbReference type="InterPro" id="IPR006237">
    <property type="entry name" value="L-Met_gamma_lys"/>
</dbReference>
<comment type="cofactor">
    <cofactor evidence="1 12">
        <name>pyridoxal 5'-phosphate</name>
        <dbReference type="ChEBI" id="CHEBI:597326"/>
    </cofactor>
</comment>
<dbReference type="Gene3D" id="3.90.1150.10">
    <property type="entry name" value="Aspartate Aminotransferase, domain 1"/>
    <property type="match status" value="1"/>
</dbReference>
<dbReference type="EMBL" id="SORX01000005">
    <property type="protein sequence ID" value="TFE00904.1"/>
    <property type="molecule type" value="Genomic_DNA"/>
</dbReference>
<evidence type="ECO:0000313" key="13">
    <source>
        <dbReference type="EMBL" id="TFE00904.1"/>
    </source>
</evidence>
<keyword evidence="5 11" id="KW-0663">Pyridoxal phosphate</keyword>
<gene>
    <name evidence="13" type="primary">megL</name>
    <name evidence="13" type="ORF">E2626_09530</name>
</gene>
<sequence>MLNDKKRFETEVIHSGYDSKKYEGSLAPPLFQTSTYTFDQAAQGERRFAGDEEGYIYSRLGNPTVKILEDRMTAIEQGGGALAFGSGMAAVSAVLFYLLKSGDHVVCSKGVYGCTFGLLEMMEEKFAITHEFADLSSKESMKKSILPNTACIYVETPINPTMELIDLEMVCSVASEMDIPVVVDNTFCSPYLQNPLKMGADFVLHSATKYIGGHGDVIGGLLVAKSAEVIGEIRMTTQKDIGGIMSPFDAWLLLRGLKTLAVRLDRHCDNAEKIADYLKQHSLVRNIYFPGDKDHPSYEISRKQMNRPGGLISFNINGTKEMAQAFMDELKLVKIAVSLGDAETLIQHPATMTHSVVPEETRKGMGITDTLLRLSVGLESWEDIKDDLEQAFSKIEESAPLIIESK</sequence>
<dbReference type="NCBIfam" id="NF005263">
    <property type="entry name" value="PRK06767.1"/>
    <property type="match status" value="1"/>
</dbReference>
<dbReference type="InterPro" id="IPR054542">
    <property type="entry name" value="Cys_met_metab_PP"/>
</dbReference>
<dbReference type="PIRSF" id="PIRSF001434">
    <property type="entry name" value="CGS"/>
    <property type="match status" value="1"/>
</dbReference>
<evidence type="ECO:0000256" key="10">
    <source>
        <dbReference type="ARBA" id="ARBA00052699"/>
    </source>
</evidence>
<evidence type="ECO:0000256" key="12">
    <source>
        <dbReference type="RuleBase" id="RU362118"/>
    </source>
</evidence>
<keyword evidence="14" id="KW-1185">Reference proteome</keyword>
<keyword evidence="6 13" id="KW-0456">Lyase</keyword>
<evidence type="ECO:0000313" key="14">
    <source>
        <dbReference type="Proteomes" id="UP000297776"/>
    </source>
</evidence>
<dbReference type="PANTHER" id="PTHR11808">
    <property type="entry name" value="TRANS-SULFURATION ENZYME FAMILY MEMBER"/>
    <property type="match status" value="1"/>
</dbReference>
<dbReference type="GO" id="GO:0030170">
    <property type="term" value="F:pyridoxal phosphate binding"/>
    <property type="evidence" value="ECO:0007669"/>
    <property type="project" value="InterPro"/>
</dbReference>
<comment type="caution">
    <text evidence="13">The sequence shown here is derived from an EMBL/GenBank/DDBJ whole genome shotgun (WGS) entry which is preliminary data.</text>
</comment>
<dbReference type="RefSeq" id="WP_134381532.1">
    <property type="nucleotide sequence ID" value="NZ_SORX01000005.1"/>
</dbReference>
<dbReference type="NCBIfam" id="TIGR01328">
    <property type="entry name" value="met_gam_lyase"/>
    <property type="match status" value="1"/>
</dbReference>
<dbReference type="FunFam" id="3.90.1150.10:FF:000033">
    <property type="entry name" value="Cystathionine gamma-synthase"/>
    <property type="match status" value="1"/>
</dbReference>
<evidence type="ECO:0000256" key="7">
    <source>
        <dbReference type="ARBA" id="ARBA00047175"/>
    </source>
</evidence>
<evidence type="ECO:0000256" key="2">
    <source>
        <dbReference type="ARBA" id="ARBA00008667"/>
    </source>
</evidence>
<evidence type="ECO:0000256" key="3">
    <source>
        <dbReference type="ARBA" id="ARBA00012222"/>
    </source>
</evidence>
<comment type="similarity">
    <text evidence="2">Belongs to the trans-sulfuration enzymes family. L-methionine gamma-lyase subfamily.</text>
</comment>
<evidence type="ECO:0000256" key="5">
    <source>
        <dbReference type="ARBA" id="ARBA00022898"/>
    </source>
</evidence>
<evidence type="ECO:0000256" key="11">
    <source>
        <dbReference type="PIRSR" id="PIRSR001434-2"/>
    </source>
</evidence>
<dbReference type="PROSITE" id="PS00868">
    <property type="entry name" value="CYS_MET_METAB_PP"/>
    <property type="match status" value="1"/>
</dbReference>
<dbReference type="PANTHER" id="PTHR11808:SF80">
    <property type="entry name" value="CYSTATHIONINE GAMMA-LYASE"/>
    <property type="match status" value="1"/>
</dbReference>
<name>A0A4Y8LH02_9BACL</name>
<evidence type="ECO:0000256" key="4">
    <source>
        <dbReference type="ARBA" id="ARBA00019040"/>
    </source>
</evidence>
<evidence type="ECO:0000256" key="1">
    <source>
        <dbReference type="ARBA" id="ARBA00001933"/>
    </source>
</evidence>
<dbReference type="SUPFAM" id="SSF53383">
    <property type="entry name" value="PLP-dependent transferases"/>
    <property type="match status" value="1"/>
</dbReference>
<feature type="modified residue" description="N6-(pyridoxal phosphate)lysine" evidence="11">
    <location>
        <position position="209"/>
    </location>
</feature>
<dbReference type="EC" id="4.4.1.2" evidence="7"/>
<dbReference type="OrthoDB" id="9780685at2"/>
<comment type="catalytic activity">
    <reaction evidence="10">
        <text>L-methionine + H2O = methanethiol + 2-oxobutanoate + NH4(+)</text>
        <dbReference type="Rhea" id="RHEA:23800"/>
        <dbReference type="ChEBI" id="CHEBI:15377"/>
        <dbReference type="ChEBI" id="CHEBI:16007"/>
        <dbReference type="ChEBI" id="CHEBI:16763"/>
        <dbReference type="ChEBI" id="CHEBI:28938"/>
        <dbReference type="ChEBI" id="CHEBI:57844"/>
        <dbReference type="EC" id="4.4.1.11"/>
    </reaction>
    <physiologicalReaction direction="left-to-right" evidence="10">
        <dbReference type="Rhea" id="RHEA:23801"/>
    </physiologicalReaction>
</comment>
<dbReference type="Proteomes" id="UP000297776">
    <property type="component" value="Unassembled WGS sequence"/>
</dbReference>
<dbReference type="AlphaFoldDB" id="A0A4Y8LH02"/>
<dbReference type="GO" id="GO:0018826">
    <property type="term" value="F:methionine gamma-lyase activity"/>
    <property type="evidence" value="ECO:0007669"/>
    <property type="project" value="UniProtKB-EC"/>
</dbReference>
<dbReference type="InterPro" id="IPR015422">
    <property type="entry name" value="PyrdxlP-dep_Trfase_small"/>
</dbReference>
<evidence type="ECO:0000256" key="9">
    <source>
        <dbReference type="ARBA" id="ARBA00048780"/>
    </source>
</evidence>
<proteinExistence type="inferred from homology"/>
<comment type="catalytic activity">
    <reaction evidence="9">
        <text>L-homocysteine + H2O = 2-oxobutanoate + hydrogen sulfide + NH4(+) + H(+)</text>
        <dbReference type="Rhea" id="RHEA:14501"/>
        <dbReference type="ChEBI" id="CHEBI:15377"/>
        <dbReference type="ChEBI" id="CHEBI:15378"/>
        <dbReference type="ChEBI" id="CHEBI:16763"/>
        <dbReference type="ChEBI" id="CHEBI:28938"/>
        <dbReference type="ChEBI" id="CHEBI:29919"/>
        <dbReference type="ChEBI" id="CHEBI:58199"/>
        <dbReference type="EC" id="4.4.1.2"/>
    </reaction>
    <physiologicalReaction direction="left-to-right" evidence="9">
        <dbReference type="Rhea" id="RHEA:14502"/>
    </physiologicalReaction>
</comment>
<dbReference type="Gene3D" id="3.40.640.10">
    <property type="entry name" value="Type I PLP-dependent aspartate aminotransferase-like (Major domain)"/>
    <property type="match status" value="1"/>
</dbReference>
<dbReference type="GO" id="GO:0009086">
    <property type="term" value="P:methionine biosynthetic process"/>
    <property type="evidence" value="ECO:0007669"/>
    <property type="project" value="UniProtKB-ARBA"/>
</dbReference>
<organism evidence="13 14">
    <name type="scientific">Jeotgalibacillus salarius</name>
    <dbReference type="NCBI Taxonomy" id="546023"/>
    <lineage>
        <taxon>Bacteria</taxon>
        <taxon>Bacillati</taxon>
        <taxon>Bacillota</taxon>
        <taxon>Bacilli</taxon>
        <taxon>Bacillales</taxon>
        <taxon>Caryophanaceae</taxon>
        <taxon>Jeotgalibacillus</taxon>
    </lineage>
</organism>
<dbReference type="GO" id="GO:0005737">
    <property type="term" value="C:cytoplasm"/>
    <property type="evidence" value="ECO:0007669"/>
    <property type="project" value="TreeGrafter"/>
</dbReference>
<dbReference type="InterPro" id="IPR000277">
    <property type="entry name" value="Cys/Met-Metab_PyrdxlP-dep_enz"/>
</dbReference>
<evidence type="ECO:0000256" key="8">
    <source>
        <dbReference type="ARBA" id="ARBA00047199"/>
    </source>
</evidence>
<protein>
    <recommendedName>
        <fullName evidence="4">L-methionine gamma-lyase</fullName>
        <ecNumber evidence="3">4.4.1.11</ecNumber>
        <ecNumber evidence="7">4.4.1.2</ecNumber>
    </recommendedName>
    <alternativeName>
        <fullName evidence="8">Homocysteine desulfhydrase</fullName>
    </alternativeName>
</protein>
<dbReference type="CDD" id="cd00614">
    <property type="entry name" value="CGS_like"/>
    <property type="match status" value="1"/>
</dbReference>
<dbReference type="GO" id="GO:0019346">
    <property type="term" value="P:transsulfuration"/>
    <property type="evidence" value="ECO:0007669"/>
    <property type="project" value="InterPro"/>
</dbReference>
<accession>A0A4Y8LH02</accession>